<accession>A0A7W7G949</accession>
<name>A0A7W7G949_9ACTN</name>
<organism evidence="1 2">
    <name type="scientific">Sphaerisporangium siamense</name>
    <dbReference type="NCBI Taxonomy" id="795645"/>
    <lineage>
        <taxon>Bacteria</taxon>
        <taxon>Bacillati</taxon>
        <taxon>Actinomycetota</taxon>
        <taxon>Actinomycetes</taxon>
        <taxon>Streptosporangiales</taxon>
        <taxon>Streptosporangiaceae</taxon>
        <taxon>Sphaerisporangium</taxon>
    </lineage>
</organism>
<keyword evidence="2" id="KW-1185">Reference proteome</keyword>
<evidence type="ECO:0000313" key="1">
    <source>
        <dbReference type="EMBL" id="MBB4702458.1"/>
    </source>
</evidence>
<dbReference type="RefSeq" id="WP_184882238.1">
    <property type="nucleotide sequence ID" value="NZ_BOOV01000033.1"/>
</dbReference>
<proteinExistence type="predicted"/>
<dbReference type="AlphaFoldDB" id="A0A7W7G949"/>
<comment type="caution">
    <text evidence="1">The sequence shown here is derived from an EMBL/GenBank/DDBJ whole genome shotgun (WGS) entry which is preliminary data.</text>
</comment>
<dbReference type="Proteomes" id="UP000542210">
    <property type="component" value="Unassembled WGS sequence"/>
</dbReference>
<reference evidence="1 2" key="1">
    <citation type="submission" date="2020-08" db="EMBL/GenBank/DDBJ databases">
        <title>Sequencing the genomes of 1000 actinobacteria strains.</title>
        <authorList>
            <person name="Klenk H.-P."/>
        </authorList>
    </citation>
    <scope>NUCLEOTIDE SEQUENCE [LARGE SCALE GENOMIC DNA]</scope>
    <source>
        <strain evidence="1 2">DSM 45784</strain>
    </source>
</reference>
<dbReference type="EMBL" id="JACHND010000001">
    <property type="protein sequence ID" value="MBB4702458.1"/>
    <property type="molecule type" value="Genomic_DNA"/>
</dbReference>
<protein>
    <submittedName>
        <fullName evidence="1">Uncharacterized protein</fullName>
    </submittedName>
</protein>
<sequence length="118" mass="12977">MFIWKYPFRRTREESSVVKVRRFQAVAVLAMALGADLLAGAGPAAAVVVTGHAATSVQARGLLPPDWYRSSYYPTMEACRVGLADAAANGQYTGLSACYYYAGDRNYRAGYYFNIYIP</sequence>
<gene>
    <name evidence="1" type="ORF">BJ982_004002</name>
</gene>
<evidence type="ECO:0000313" key="2">
    <source>
        <dbReference type="Proteomes" id="UP000542210"/>
    </source>
</evidence>